<protein>
    <submittedName>
        <fullName evidence="2">Glycosyltransferase family 2 protein</fullName>
    </submittedName>
</protein>
<dbReference type="EMBL" id="JBHTJP010000032">
    <property type="protein sequence ID" value="MFD0975747.1"/>
    <property type="molecule type" value="Genomic_DNA"/>
</dbReference>
<proteinExistence type="predicted"/>
<gene>
    <name evidence="2" type="ORF">ACFQ1G_02990</name>
</gene>
<feature type="domain" description="Glycosyltransferase 2-like" evidence="1">
    <location>
        <begin position="7"/>
        <end position="168"/>
    </location>
</feature>
<comment type="caution">
    <text evidence="2">The sequence shown here is derived from an EMBL/GenBank/DDBJ whole genome shotgun (WGS) entry which is preliminary data.</text>
</comment>
<dbReference type="InterPro" id="IPR029044">
    <property type="entry name" value="Nucleotide-diphossugar_trans"/>
</dbReference>
<evidence type="ECO:0000313" key="3">
    <source>
        <dbReference type="Proteomes" id="UP001597100"/>
    </source>
</evidence>
<keyword evidence="3" id="KW-1185">Reference proteome</keyword>
<dbReference type="PANTHER" id="PTHR43685:SF2">
    <property type="entry name" value="GLYCOSYLTRANSFERASE 2-LIKE DOMAIN-CONTAINING PROTEIN"/>
    <property type="match status" value="1"/>
</dbReference>
<accession>A0ABW3ICJ8</accession>
<dbReference type="InterPro" id="IPR050834">
    <property type="entry name" value="Glycosyltransf_2"/>
</dbReference>
<sequence>MNNQLISIIIPTYNREHLIANAINSVLDQNYDNWELLIVDDASTDNTPEVVKGYLDPRIKFIQSDKNGGNAVARNIGVDTAKGDFIAFLDSDDEYHPDYLEKALKTLNSAGKDTAFLWSGTKTVAVDGSQSDFIWIPKTEKVPNQFLYELHVGIGRGFLIQKECFDDLRFDENLRTAVDTDFLIRLRQKYNYTVLEDIVVTINSQEGSVRTNYSEKKKSYNIIIAKHKHVIDKDKFLRFKWYYKLFWLSLYDGDQRLAHKAFRKIIFSSIKPSFLFLLFSVFKRDKAISLHRKLS</sequence>
<dbReference type="Gene3D" id="3.90.550.10">
    <property type="entry name" value="Spore Coat Polysaccharide Biosynthesis Protein SpsA, Chain A"/>
    <property type="match status" value="1"/>
</dbReference>
<dbReference type="SUPFAM" id="SSF53448">
    <property type="entry name" value="Nucleotide-diphospho-sugar transferases"/>
    <property type="match status" value="1"/>
</dbReference>
<dbReference type="RefSeq" id="WP_380736786.1">
    <property type="nucleotide sequence ID" value="NZ_JBHTJP010000032.1"/>
</dbReference>
<reference evidence="3" key="1">
    <citation type="journal article" date="2019" name="Int. J. Syst. Evol. Microbiol.">
        <title>The Global Catalogue of Microorganisms (GCM) 10K type strain sequencing project: providing services to taxonomists for standard genome sequencing and annotation.</title>
        <authorList>
            <consortium name="The Broad Institute Genomics Platform"/>
            <consortium name="The Broad Institute Genome Sequencing Center for Infectious Disease"/>
            <person name="Wu L."/>
            <person name="Ma J."/>
        </authorList>
    </citation>
    <scope>NUCLEOTIDE SEQUENCE [LARGE SCALE GENOMIC DNA]</scope>
    <source>
        <strain evidence="3">CCUG 60898</strain>
    </source>
</reference>
<evidence type="ECO:0000259" key="1">
    <source>
        <dbReference type="Pfam" id="PF00535"/>
    </source>
</evidence>
<organism evidence="2 3">
    <name type="scientific">Salinimicrobium gaetbulicola</name>
    <dbReference type="NCBI Taxonomy" id="999702"/>
    <lineage>
        <taxon>Bacteria</taxon>
        <taxon>Pseudomonadati</taxon>
        <taxon>Bacteroidota</taxon>
        <taxon>Flavobacteriia</taxon>
        <taxon>Flavobacteriales</taxon>
        <taxon>Flavobacteriaceae</taxon>
        <taxon>Salinimicrobium</taxon>
    </lineage>
</organism>
<evidence type="ECO:0000313" key="2">
    <source>
        <dbReference type="EMBL" id="MFD0975747.1"/>
    </source>
</evidence>
<dbReference type="PANTHER" id="PTHR43685">
    <property type="entry name" value="GLYCOSYLTRANSFERASE"/>
    <property type="match status" value="1"/>
</dbReference>
<dbReference type="Pfam" id="PF00535">
    <property type="entry name" value="Glycos_transf_2"/>
    <property type="match status" value="1"/>
</dbReference>
<dbReference type="CDD" id="cd00761">
    <property type="entry name" value="Glyco_tranf_GTA_type"/>
    <property type="match status" value="1"/>
</dbReference>
<name>A0ABW3ICJ8_9FLAO</name>
<dbReference type="Proteomes" id="UP001597100">
    <property type="component" value="Unassembled WGS sequence"/>
</dbReference>
<dbReference type="InterPro" id="IPR001173">
    <property type="entry name" value="Glyco_trans_2-like"/>
</dbReference>